<dbReference type="AlphaFoldDB" id="A0A2M7FYQ8"/>
<name>A0A2M7FYQ8_9BACT</name>
<evidence type="ECO:0000256" key="1">
    <source>
        <dbReference type="SAM" id="SignalP"/>
    </source>
</evidence>
<organism evidence="2 3">
    <name type="scientific">bacterium (Candidatus Blackallbacteria) CG17_big_fil_post_rev_8_21_14_2_50_48_46</name>
    <dbReference type="NCBI Taxonomy" id="2014261"/>
    <lineage>
        <taxon>Bacteria</taxon>
        <taxon>Candidatus Blackallbacteria</taxon>
    </lineage>
</organism>
<gene>
    <name evidence="2" type="ORF">COW36_20825</name>
</gene>
<evidence type="ECO:0000313" key="2">
    <source>
        <dbReference type="EMBL" id="PIW14487.1"/>
    </source>
</evidence>
<reference evidence="2 3" key="1">
    <citation type="submission" date="2017-09" db="EMBL/GenBank/DDBJ databases">
        <title>Depth-based differentiation of microbial function through sediment-hosted aquifers and enrichment of novel symbionts in the deep terrestrial subsurface.</title>
        <authorList>
            <person name="Probst A.J."/>
            <person name="Ladd B."/>
            <person name="Jarett J.K."/>
            <person name="Geller-Mcgrath D.E."/>
            <person name="Sieber C.M."/>
            <person name="Emerson J.B."/>
            <person name="Anantharaman K."/>
            <person name="Thomas B.C."/>
            <person name="Malmstrom R."/>
            <person name="Stieglmeier M."/>
            <person name="Klingl A."/>
            <person name="Woyke T."/>
            <person name="Ryan C.M."/>
            <person name="Banfield J.F."/>
        </authorList>
    </citation>
    <scope>NUCLEOTIDE SEQUENCE [LARGE SCALE GENOMIC DNA]</scope>
    <source>
        <strain evidence="2">CG17_big_fil_post_rev_8_21_14_2_50_48_46</strain>
    </source>
</reference>
<dbReference type="Proteomes" id="UP000231019">
    <property type="component" value="Unassembled WGS sequence"/>
</dbReference>
<sequence length="167" mass="18860">MKRAFNLRVFSLLLAIFCLLAPSVMAKPALTPAEAPVRFFKALEAMDFAEAWQSLTLQSQQEIIEKIIATEKNPKLTPVLVRQLFDSNDKTLQLGFWASFRHHIGFNDWLKQKFELEKTISGTEARIKTLPAKISLVVRNESGEWKFGFTETFMPTTSPSASPSAQP</sequence>
<accession>A0A2M7FYQ8</accession>
<evidence type="ECO:0008006" key="4">
    <source>
        <dbReference type="Google" id="ProtNLM"/>
    </source>
</evidence>
<comment type="caution">
    <text evidence="2">The sequence shown here is derived from an EMBL/GenBank/DDBJ whole genome shotgun (WGS) entry which is preliminary data.</text>
</comment>
<dbReference type="EMBL" id="PFFQ01000059">
    <property type="protein sequence ID" value="PIW14487.1"/>
    <property type="molecule type" value="Genomic_DNA"/>
</dbReference>
<evidence type="ECO:0000313" key="3">
    <source>
        <dbReference type="Proteomes" id="UP000231019"/>
    </source>
</evidence>
<keyword evidence="1" id="KW-0732">Signal</keyword>
<protein>
    <recommendedName>
        <fullName evidence="4">DUF2939 domain-containing protein</fullName>
    </recommendedName>
</protein>
<feature type="signal peptide" evidence="1">
    <location>
        <begin position="1"/>
        <end position="26"/>
    </location>
</feature>
<feature type="chain" id="PRO_5014844254" description="DUF2939 domain-containing protein" evidence="1">
    <location>
        <begin position="27"/>
        <end position="167"/>
    </location>
</feature>
<proteinExistence type="predicted"/>